<evidence type="ECO:0000313" key="2">
    <source>
        <dbReference type="Proteomes" id="UP000028864"/>
    </source>
</evidence>
<evidence type="ECO:0000313" key="1">
    <source>
        <dbReference type="EMBL" id="CDQ44750.1"/>
    </source>
</evidence>
<dbReference type="Proteomes" id="UP000028864">
    <property type="component" value="Unassembled WGS sequence"/>
</dbReference>
<protein>
    <submittedName>
        <fullName evidence="1">Uncharacterized protein</fullName>
    </submittedName>
</protein>
<reference evidence="1" key="2">
    <citation type="submission" date="2015-09" db="EMBL/GenBank/DDBJ databases">
        <title>Draft genome sequence of Mycobacterium neoaurum DSM 44074.</title>
        <authorList>
            <person name="Croce O."/>
            <person name="Robert C."/>
            <person name="Raoult D."/>
            <person name="Drancourt M."/>
        </authorList>
    </citation>
    <scope>NUCLEOTIDE SEQUENCE</scope>
    <source>
        <strain evidence="1">DSM 44074</strain>
    </source>
</reference>
<dbReference type="AlphaFoldDB" id="A0AAV2WKH5"/>
<name>A0AAV2WKH5_MYCNE</name>
<gene>
    <name evidence="1" type="ORF">BN1047_02630</name>
</gene>
<dbReference type="EMBL" id="LK021338">
    <property type="protein sequence ID" value="CDQ44750.1"/>
    <property type="molecule type" value="Genomic_DNA"/>
</dbReference>
<proteinExistence type="predicted"/>
<sequence>MGNRANIVLVDHDGWQLRYAHWAGCRMLDALLAGPEMAVRYIRDQQTSDFWTDELWADGGLLLDLTEHRLLFFGEELMATMNERRAMFEVLVLLWPGYTISWAYGATAEIAAYVGAQASLRDMPSEPELTLAEDTGRLHHLVTVIDRIGRVRAWPLWWGSSAAWLGPDLLDSLPGPGEPALQLGVIPESGVYVNVPNKTLGVWMTRPVPGLLRWLPQLWPGWRTEFWEDRFEEHLRRCGGQITAPMVDIDSGVAEAQSWLRKRVFQSDADSPAGRIAHLAELLADADLPTPEISPAAVVGGGARPTAQEWERFEHACAAVRASVRAA</sequence>
<accession>A0AAV2WKH5</accession>
<dbReference type="RefSeq" id="WP_081843510.1">
    <property type="nucleotide sequence ID" value="NZ_LK021338.1"/>
</dbReference>
<organism evidence="1 2">
    <name type="scientific">Mycolicibacterium neoaurum</name>
    <name type="common">Mycobacterium neoaurum</name>
    <dbReference type="NCBI Taxonomy" id="1795"/>
    <lineage>
        <taxon>Bacteria</taxon>
        <taxon>Bacillati</taxon>
        <taxon>Actinomycetota</taxon>
        <taxon>Actinomycetes</taxon>
        <taxon>Mycobacteriales</taxon>
        <taxon>Mycobacteriaceae</taxon>
        <taxon>Mycolicibacterium</taxon>
    </lineage>
</organism>
<reference evidence="1" key="1">
    <citation type="submission" date="2014-05" db="EMBL/GenBank/DDBJ databases">
        <authorList>
            <person name="Urmite Genomes"/>
        </authorList>
    </citation>
    <scope>NUCLEOTIDE SEQUENCE</scope>
    <source>
        <strain evidence="1">DSM 44074</strain>
    </source>
</reference>